<dbReference type="PROSITE" id="PS50240">
    <property type="entry name" value="TRYPSIN_DOM"/>
    <property type="match status" value="1"/>
</dbReference>
<comment type="catalytic activity">
    <reaction evidence="5">
        <text>Preferential cleavage: Arg-|-Xaa, Lys-|-Xaa.</text>
        <dbReference type="EC" id="3.4.21.4"/>
    </reaction>
</comment>
<dbReference type="PROSITE" id="PS00135">
    <property type="entry name" value="TRYPSIN_SER"/>
    <property type="match status" value="1"/>
</dbReference>
<dbReference type="GO" id="GO:0006508">
    <property type="term" value="P:proteolysis"/>
    <property type="evidence" value="ECO:0007669"/>
    <property type="project" value="InterPro"/>
</dbReference>
<evidence type="ECO:0000256" key="5">
    <source>
        <dbReference type="ARBA" id="ARBA00036320"/>
    </source>
</evidence>
<evidence type="ECO:0000256" key="1">
    <source>
        <dbReference type="ARBA" id="ARBA00004239"/>
    </source>
</evidence>
<dbReference type="Pfam" id="PF00089">
    <property type="entry name" value="Trypsin"/>
    <property type="match status" value="1"/>
</dbReference>
<dbReference type="GO" id="GO:0004252">
    <property type="term" value="F:serine-type endopeptidase activity"/>
    <property type="evidence" value="ECO:0007669"/>
    <property type="project" value="UniProtKB-EC"/>
</dbReference>
<dbReference type="GeneID" id="108893016"/>
<evidence type="ECO:0000256" key="7">
    <source>
        <dbReference type="SAM" id="SignalP"/>
    </source>
</evidence>
<dbReference type="CDD" id="cd00190">
    <property type="entry name" value="Tryp_SPc"/>
    <property type="match status" value="1"/>
</dbReference>
<evidence type="ECO:0000256" key="2">
    <source>
        <dbReference type="ARBA" id="ARBA00022729"/>
    </source>
</evidence>
<feature type="signal peptide" evidence="7">
    <location>
        <begin position="1"/>
        <end position="22"/>
    </location>
</feature>
<evidence type="ECO:0000256" key="3">
    <source>
        <dbReference type="ARBA" id="ARBA00023145"/>
    </source>
</evidence>
<keyword evidence="2 7" id="KW-0732">Signal</keyword>
<dbReference type="InterPro" id="IPR001254">
    <property type="entry name" value="Trypsin_dom"/>
</dbReference>
<dbReference type="PRINTS" id="PR00722">
    <property type="entry name" value="CHYMOTRYPSIN"/>
</dbReference>
<accession>A0AAJ8BK96</accession>
<dbReference type="Proteomes" id="UP000694890">
    <property type="component" value="Linkage group LG17"/>
</dbReference>
<sequence>MFFHCELVVLILALTLNGQASAVYGGHEAVPHSRPYMVLLERHMQNGQTSYCGGFLLNEDFVMTAASCQAKSFTALLGVHNVRDSNGIQRISVEDTFPHKDYNATEFINDIMLLKLSSKAHFSNNVRPIALTGRGDGSLPKSCSVSGWGRNDRNSKYLSLKLREISVTLIDSQWCREKKLYCSMGEAGPGVGDSGGPLVCEDGKAYGVVSYTFNPAGGPSIYAYTKIPEDGNQLVYGTPCVCIFNI</sequence>
<dbReference type="SUPFAM" id="SSF50494">
    <property type="entry name" value="Trypsin-like serine proteases"/>
    <property type="match status" value="1"/>
</dbReference>
<dbReference type="SMART" id="SM00020">
    <property type="entry name" value="Tryp_SPc"/>
    <property type="match status" value="1"/>
</dbReference>
<evidence type="ECO:0000313" key="9">
    <source>
        <dbReference type="Proteomes" id="UP000694890"/>
    </source>
</evidence>
<dbReference type="EC" id="3.4.21.4" evidence="6"/>
<dbReference type="GO" id="GO:0005576">
    <property type="term" value="C:extracellular region"/>
    <property type="evidence" value="ECO:0007669"/>
    <property type="project" value="UniProtKB-SubCell"/>
</dbReference>
<dbReference type="AlphaFoldDB" id="A0AAJ8BK96"/>
<proteinExistence type="predicted"/>
<name>A0AAJ8BK96_LATCA</name>
<evidence type="ECO:0000256" key="6">
    <source>
        <dbReference type="ARBA" id="ARBA00038868"/>
    </source>
</evidence>
<feature type="chain" id="PRO_5042551945" description="trypsin" evidence="7">
    <location>
        <begin position="23"/>
        <end position="246"/>
    </location>
</feature>
<dbReference type="PANTHER" id="PTHR24271:SF81">
    <property type="entry name" value="GRANZYME B"/>
    <property type="match status" value="1"/>
</dbReference>
<evidence type="ECO:0000313" key="10">
    <source>
        <dbReference type="RefSeq" id="XP_050933424.1"/>
    </source>
</evidence>
<protein>
    <recommendedName>
        <fullName evidence="6">trypsin</fullName>
        <ecNumber evidence="6">3.4.21.4</ecNumber>
    </recommendedName>
</protein>
<dbReference type="PANTHER" id="PTHR24271">
    <property type="entry name" value="KALLIKREIN-RELATED"/>
    <property type="match status" value="1"/>
</dbReference>
<feature type="domain" description="Peptidase S1" evidence="8">
    <location>
        <begin position="23"/>
        <end position="246"/>
    </location>
</feature>
<evidence type="ECO:0000259" key="8">
    <source>
        <dbReference type="PROSITE" id="PS50240"/>
    </source>
</evidence>
<dbReference type="InterPro" id="IPR043504">
    <property type="entry name" value="Peptidase_S1_PA_chymotrypsin"/>
</dbReference>
<comment type="subcellular location">
    <subcellularLocation>
        <location evidence="1">Secreted</location>
        <location evidence="1">Extracellular space</location>
    </subcellularLocation>
</comment>
<keyword evidence="4" id="KW-1015">Disulfide bond</keyword>
<reference evidence="10" key="1">
    <citation type="submission" date="2025-08" db="UniProtKB">
        <authorList>
            <consortium name="RefSeq"/>
        </authorList>
    </citation>
    <scope>IDENTIFICATION</scope>
    <source>
        <tissue evidence="10">Brain</tissue>
    </source>
</reference>
<dbReference type="InterPro" id="IPR009003">
    <property type="entry name" value="Peptidase_S1_PA"/>
</dbReference>
<keyword evidence="3" id="KW-0865">Zymogen</keyword>
<evidence type="ECO:0000256" key="4">
    <source>
        <dbReference type="ARBA" id="ARBA00023157"/>
    </source>
</evidence>
<dbReference type="Gene3D" id="2.40.10.10">
    <property type="entry name" value="Trypsin-like serine proteases"/>
    <property type="match status" value="2"/>
</dbReference>
<dbReference type="InterPro" id="IPR033116">
    <property type="entry name" value="TRYPSIN_SER"/>
</dbReference>
<gene>
    <name evidence="10" type="primary">LOC108893016</name>
</gene>
<dbReference type="FunFam" id="2.40.10.10:FF:000005">
    <property type="entry name" value="Serine protease 37"/>
    <property type="match status" value="1"/>
</dbReference>
<dbReference type="RefSeq" id="XP_050933424.1">
    <property type="nucleotide sequence ID" value="XM_051077467.1"/>
</dbReference>
<dbReference type="InterPro" id="IPR001314">
    <property type="entry name" value="Peptidase_S1A"/>
</dbReference>
<organism evidence="9 10">
    <name type="scientific">Lates calcarifer</name>
    <name type="common">Barramundi</name>
    <name type="synonym">Holocentrus calcarifer</name>
    <dbReference type="NCBI Taxonomy" id="8187"/>
    <lineage>
        <taxon>Eukaryota</taxon>
        <taxon>Metazoa</taxon>
        <taxon>Chordata</taxon>
        <taxon>Craniata</taxon>
        <taxon>Vertebrata</taxon>
        <taxon>Euteleostomi</taxon>
        <taxon>Actinopterygii</taxon>
        <taxon>Neopterygii</taxon>
        <taxon>Teleostei</taxon>
        <taxon>Neoteleostei</taxon>
        <taxon>Acanthomorphata</taxon>
        <taxon>Carangaria</taxon>
        <taxon>Carangaria incertae sedis</taxon>
        <taxon>Centropomidae</taxon>
        <taxon>Lates</taxon>
    </lineage>
</organism>